<evidence type="ECO:0000313" key="2">
    <source>
        <dbReference type="EMBL" id="KAK2946603.1"/>
    </source>
</evidence>
<protein>
    <submittedName>
        <fullName evidence="2">Uncharacterized protein</fullName>
    </submittedName>
</protein>
<dbReference type="EMBL" id="JARBJD010000223">
    <property type="protein sequence ID" value="KAK2946603.1"/>
    <property type="molecule type" value="Genomic_DNA"/>
</dbReference>
<keyword evidence="3" id="KW-1185">Reference proteome</keyword>
<name>A0ABQ9X4S7_9EUKA</name>
<evidence type="ECO:0000256" key="1">
    <source>
        <dbReference type="SAM" id="MobiDB-lite"/>
    </source>
</evidence>
<feature type="compositionally biased region" description="Polar residues" evidence="1">
    <location>
        <begin position="14"/>
        <end position="28"/>
    </location>
</feature>
<gene>
    <name evidence="2" type="ORF">BLNAU_18439</name>
</gene>
<feature type="region of interest" description="Disordered" evidence="1">
    <location>
        <begin position="1"/>
        <end position="28"/>
    </location>
</feature>
<accession>A0ABQ9X4S7</accession>
<comment type="caution">
    <text evidence="2">The sequence shown here is derived from an EMBL/GenBank/DDBJ whole genome shotgun (WGS) entry which is preliminary data.</text>
</comment>
<reference evidence="2 3" key="1">
    <citation type="journal article" date="2022" name="bioRxiv">
        <title>Genomics of Preaxostyla Flagellates Illuminates Evolutionary Transitions and the Path Towards Mitochondrial Loss.</title>
        <authorList>
            <person name="Novak L.V.F."/>
            <person name="Treitli S.C."/>
            <person name="Pyrih J."/>
            <person name="Halakuc P."/>
            <person name="Pipaliya S.V."/>
            <person name="Vacek V."/>
            <person name="Brzon O."/>
            <person name="Soukal P."/>
            <person name="Eme L."/>
            <person name="Dacks J.B."/>
            <person name="Karnkowska A."/>
            <person name="Elias M."/>
            <person name="Hampl V."/>
        </authorList>
    </citation>
    <scope>NUCLEOTIDE SEQUENCE [LARGE SCALE GENOMIC DNA]</scope>
    <source>
        <strain evidence="2">NAU3</strain>
        <tissue evidence="2">Gut</tissue>
    </source>
</reference>
<feature type="region of interest" description="Disordered" evidence="1">
    <location>
        <begin position="80"/>
        <end position="108"/>
    </location>
</feature>
<dbReference type="Proteomes" id="UP001281761">
    <property type="component" value="Unassembled WGS sequence"/>
</dbReference>
<organism evidence="2 3">
    <name type="scientific">Blattamonas nauphoetae</name>
    <dbReference type="NCBI Taxonomy" id="2049346"/>
    <lineage>
        <taxon>Eukaryota</taxon>
        <taxon>Metamonada</taxon>
        <taxon>Preaxostyla</taxon>
        <taxon>Oxymonadida</taxon>
        <taxon>Blattamonas</taxon>
    </lineage>
</organism>
<feature type="compositionally biased region" description="Basic and acidic residues" evidence="1">
    <location>
        <begin position="88"/>
        <end position="97"/>
    </location>
</feature>
<proteinExistence type="predicted"/>
<sequence length="108" mass="11758">MNIDKRDDLIPLQKQESNPSQTSLSAFTNPNPFSHPFLLFRSSTAGLPTSTTLPLSNTTISDRLDFDLISAILDNLLAIPDGPHPKPAKLDRGKDGQGRAGDILEQSF</sequence>
<evidence type="ECO:0000313" key="3">
    <source>
        <dbReference type="Proteomes" id="UP001281761"/>
    </source>
</evidence>